<accession>A0A1A9NBA5</accession>
<dbReference type="PROSITE" id="PS50931">
    <property type="entry name" value="HTH_LYSR"/>
    <property type="match status" value="1"/>
</dbReference>
<evidence type="ECO:0000256" key="3">
    <source>
        <dbReference type="ARBA" id="ARBA00023125"/>
    </source>
</evidence>
<evidence type="ECO:0000256" key="1">
    <source>
        <dbReference type="ARBA" id="ARBA00009437"/>
    </source>
</evidence>
<dbReference type="EMBL" id="LXJZ01000110">
    <property type="protein sequence ID" value="OAJ60115.1"/>
    <property type="molecule type" value="Genomic_DNA"/>
</dbReference>
<dbReference type="PANTHER" id="PTHR30537">
    <property type="entry name" value="HTH-TYPE TRANSCRIPTIONAL REGULATOR"/>
    <property type="match status" value="1"/>
</dbReference>
<dbReference type="Pfam" id="PF03466">
    <property type="entry name" value="LysR_substrate"/>
    <property type="match status" value="1"/>
</dbReference>
<dbReference type="GO" id="GO:0003700">
    <property type="term" value="F:DNA-binding transcription factor activity"/>
    <property type="evidence" value="ECO:0007669"/>
    <property type="project" value="InterPro"/>
</dbReference>
<dbReference type="InterPro" id="IPR058163">
    <property type="entry name" value="LysR-type_TF_proteobact-type"/>
</dbReference>
<organism evidence="7 9">
    <name type="scientific">Paraburkholderia ginsengiterrae</name>
    <dbReference type="NCBI Taxonomy" id="1462993"/>
    <lineage>
        <taxon>Bacteria</taxon>
        <taxon>Pseudomonadati</taxon>
        <taxon>Pseudomonadota</taxon>
        <taxon>Betaproteobacteria</taxon>
        <taxon>Burkholderiales</taxon>
        <taxon>Burkholderiaceae</taxon>
        <taxon>Paraburkholderia</taxon>
    </lineage>
</organism>
<comment type="similarity">
    <text evidence="1">Belongs to the LysR transcriptional regulatory family.</text>
</comment>
<dbReference type="Pfam" id="PF00126">
    <property type="entry name" value="HTH_1"/>
    <property type="match status" value="1"/>
</dbReference>
<keyword evidence="3" id="KW-0238">DNA-binding</keyword>
<dbReference type="EMBL" id="LXKA01000143">
    <property type="protein sequence ID" value="OAJ63246.1"/>
    <property type="molecule type" value="Genomic_DNA"/>
</dbReference>
<dbReference type="OrthoDB" id="9076738at2"/>
<dbReference type="GO" id="GO:0006351">
    <property type="term" value="P:DNA-templated transcription"/>
    <property type="evidence" value="ECO:0007669"/>
    <property type="project" value="TreeGrafter"/>
</dbReference>
<sequence>MDKISAMKVYVKVVEATTFTRAAEVLHTSAVYVTRMVQALESDLGVKLLIRTTRRSKPTEAGLRYYERCVALLRDLDEMDADAQASRGSKSGVVRVSMPSLVAKSTVIPELPKFFASNPDIRLDISIVDHHPDLIEDGLDCALRVGTVSELGLVAKTLGHYKTLTYASPEYIQAHGEPSTLDDLSDHIGVSYAMKSGRIRSWEFLEGKEVRSVQLKSAILVNDTDTYMACGLAGLGLIQGSTFTLDAHVRAGRLCKVLRDYPLNPRSVSVVYVPNRTRPKRVDIFIDWLVDLYSIHRADQS</sequence>
<dbReference type="InterPro" id="IPR000847">
    <property type="entry name" value="LysR_HTH_N"/>
</dbReference>
<dbReference type="Gene3D" id="1.10.10.10">
    <property type="entry name" value="Winged helix-like DNA-binding domain superfamily/Winged helix DNA-binding domain"/>
    <property type="match status" value="1"/>
</dbReference>
<dbReference type="FunFam" id="1.10.10.10:FF:000001">
    <property type="entry name" value="LysR family transcriptional regulator"/>
    <property type="match status" value="1"/>
</dbReference>
<evidence type="ECO:0000313" key="6">
    <source>
        <dbReference type="EMBL" id="OAJ60115.1"/>
    </source>
</evidence>
<dbReference type="SUPFAM" id="SSF53850">
    <property type="entry name" value="Periplasmic binding protein-like II"/>
    <property type="match status" value="1"/>
</dbReference>
<evidence type="ECO:0000256" key="2">
    <source>
        <dbReference type="ARBA" id="ARBA00023015"/>
    </source>
</evidence>
<dbReference type="Gene3D" id="3.40.190.290">
    <property type="match status" value="1"/>
</dbReference>
<dbReference type="InterPro" id="IPR005119">
    <property type="entry name" value="LysR_subst-bd"/>
</dbReference>
<dbReference type="RefSeq" id="WP_064267309.1">
    <property type="nucleotide sequence ID" value="NZ_LXJZ01000110.1"/>
</dbReference>
<dbReference type="CDD" id="cd08472">
    <property type="entry name" value="PBP2_CrgA_like_3"/>
    <property type="match status" value="1"/>
</dbReference>
<keyword evidence="8" id="KW-1185">Reference proteome</keyword>
<dbReference type="InterPro" id="IPR036388">
    <property type="entry name" value="WH-like_DNA-bd_sf"/>
</dbReference>
<dbReference type="GO" id="GO:0043565">
    <property type="term" value="F:sequence-specific DNA binding"/>
    <property type="evidence" value="ECO:0007669"/>
    <property type="project" value="TreeGrafter"/>
</dbReference>
<dbReference type="AlphaFoldDB" id="A0A1A9NBA5"/>
<dbReference type="STRING" id="1462993.A6V36_25785"/>
<name>A0A1A9NBA5_9BURK</name>
<keyword evidence="2" id="KW-0805">Transcription regulation</keyword>
<dbReference type="Proteomes" id="UP000077961">
    <property type="component" value="Unassembled WGS sequence"/>
</dbReference>
<dbReference type="SUPFAM" id="SSF46785">
    <property type="entry name" value="Winged helix' DNA-binding domain"/>
    <property type="match status" value="1"/>
</dbReference>
<dbReference type="PANTHER" id="PTHR30537:SF72">
    <property type="entry name" value="LYSR FAMILY TRANSCRIPTIONAL REGULATOR"/>
    <property type="match status" value="1"/>
</dbReference>
<protein>
    <submittedName>
        <fullName evidence="7">Transcriptional regulator</fullName>
    </submittedName>
</protein>
<evidence type="ECO:0000313" key="7">
    <source>
        <dbReference type="EMBL" id="OAJ63246.1"/>
    </source>
</evidence>
<dbReference type="InterPro" id="IPR036390">
    <property type="entry name" value="WH_DNA-bd_sf"/>
</dbReference>
<evidence type="ECO:0000259" key="5">
    <source>
        <dbReference type="PROSITE" id="PS50931"/>
    </source>
</evidence>
<reference evidence="8 9" key="1">
    <citation type="submission" date="2016-04" db="EMBL/GenBank/DDBJ databases">
        <title>Reclassification of Paraburkholderia panaciterrae (Farh et al. 2015) Dobritsa &amp; Samadpour 2016 as a later homotypic synonym of Paraburkholderia ginsengiterrae (Farh et al. 2015) Dobritsa &amp; Samadpour 2016.</title>
        <authorList>
            <person name="Dobritsa A.P."/>
            <person name="Kutumbaka K."/>
            <person name="Samadpour M."/>
        </authorList>
    </citation>
    <scope>NUCLEOTIDE SEQUENCE [LARGE SCALE GENOMIC DNA]</scope>
    <source>
        <strain evidence="7 9">DCY85</strain>
        <strain evidence="6 8">DCY85-1</strain>
    </source>
</reference>
<gene>
    <name evidence="6" type="ORF">A6V36_25785</name>
    <name evidence="7" type="ORF">A6V37_21615</name>
</gene>
<evidence type="ECO:0000313" key="9">
    <source>
        <dbReference type="Proteomes" id="UP000078116"/>
    </source>
</evidence>
<evidence type="ECO:0000313" key="8">
    <source>
        <dbReference type="Proteomes" id="UP000077961"/>
    </source>
</evidence>
<dbReference type="Proteomes" id="UP000078116">
    <property type="component" value="Unassembled WGS sequence"/>
</dbReference>
<proteinExistence type="inferred from homology"/>
<comment type="caution">
    <text evidence="7">The sequence shown here is derived from an EMBL/GenBank/DDBJ whole genome shotgun (WGS) entry which is preliminary data.</text>
</comment>
<keyword evidence="4" id="KW-0804">Transcription</keyword>
<evidence type="ECO:0000256" key="4">
    <source>
        <dbReference type="ARBA" id="ARBA00023163"/>
    </source>
</evidence>
<feature type="domain" description="HTH lysR-type" evidence="5">
    <location>
        <begin position="1"/>
        <end position="59"/>
    </location>
</feature>